<organism evidence="1 2">
    <name type="scientific">Nitrososphaera gargensis (strain Ga9.2)</name>
    <dbReference type="NCBI Taxonomy" id="1237085"/>
    <lineage>
        <taxon>Archaea</taxon>
        <taxon>Nitrososphaerota</taxon>
        <taxon>Nitrososphaeria</taxon>
        <taxon>Nitrososphaerales</taxon>
        <taxon>Nitrososphaeraceae</taxon>
        <taxon>Nitrososphaera</taxon>
    </lineage>
</organism>
<dbReference type="HOGENOM" id="CLU_175994_0_0_2"/>
<dbReference type="AlphaFoldDB" id="K0IG55"/>
<dbReference type="KEGG" id="nga:Ngar_c18370"/>
<dbReference type="OrthoDB" id="5596at2157"/>
<dbReference type="EMBL" id="CP002408">
    <property type="protein sequence ID" value="AFU58770.1"/>
    <property type="molecule type" value="Genomic_DNA"/>
</dbReference>
<dbReference type="BioCyc" id="CNIT1237085:G1324-1835-MONOMER"/>
<dbReference type="GeneID" id="13795700"/>
<reference evidence="1 2" key="1">
    <citation type="journal article" date="2012" name="Environ. Microbiol.">
        <title>The genome of the ammonia-oxidizing Candidatus Nitrososphaera gargensis: insights into metabolic versatility and environmental adaptations.</title>
        <authorList>
            <person name="Spang A."/>
            <person name="Poehlein A."/>
            <person name="Offre P."/>
            <person name="Zumbragel S."/>
            <person name="Haider S."/>
            <person name="Rychlik N."/>
            <person name="Nowka B."/>
            <person name="Schmeisser C."/>
            <person name="Lebedeva E.V."/>
            <person name="Rattei T."/>
            <person name="Bohm C."/>
            <person name="Schmid M."/>
            <person name="Galushko A."/>
            <person name="Hatzenpichler R."/>
            <person name="Weinmaier T."/>
            <person name="Daniel R."/>
            <person name="Schleper C."/>
            <person name="Spieck E."/>
            <person name="Streit W."/>
            <person name="Wagner M."/>
        </authorList>
    </citation>
    <scope>NUCLEOTIDE SEQUENCE [LARGE SCALE GENOMIC DNA]</scope>
    <source>
        <strain evidence="2">Ga9.2</strain>
    </source>
</reference>
<keyword evidence="2" id="KW-1185">Reference proteome</keyword>
<sequence length="79" mass="8704">MAQTDVQKCPVCSGKGLIEITDSDCPFCNGTGEFTKAAESYMKSHICQCVFLDRKNCPLCGKKCHHNTPNRPKILIAPM</sequence>
<dbReference type="RefSeq" id="WP_015019307.1">
    <property type="nucleotide sequence ID" value="NC_018719.1"/>
</dbReference>
<accession>K0IG55</accession>
<dbReference type="InterPro" id="IPR036410">
    <property type="entry name" value="HSP_DnaJ_Cys-rich_dom_sf"/>
</dbReference>
<evidence type="ECO:0000313" key="1">
    <source>
        <dbReference type="EMBL" id="AFU58770.1"/>
    </source>
</evidence>
<protein>
    <submittedName>
        <fullName evidence="1">Uncharacterized protein</fullName>
    </submittedName>
</protein>
<dbReference type="InParanoid" id="K0IG55"/>
<dbReference type="SUPFAM" id="SSF57938">
    <property type="entry name" value="DnaJ/Hsp40 cysteine-rich domain"/>
    <property type="match status" value="1"/>
</dbReference>
<evidence type="ECO:0000313" key="2">
    <source>
        <dbReference type="Proteomes" id="UP000008037"/>
    </source>
</evidence>
<name>K0IG55_NITGG</name>
<gene>
    <name evidence="1" type="ordered locus">Ngar_c18370</name>
</gene>
<dbReference type="Proteomes" id="UP000008037">
    <property type="component" value="Chromosome"/>
</dbReference>
<dbReference type="Gene3D" id="6.20.20.10">
    <property type="match status" value="1"/>
</dbReference>
<dbReference type="STRING" id="1237085.Ngar_c18370"/>
<proteinExistence type="predicted"/>